<feature type="domain" description="DUF1214" evidence="2">
    <location>
        <begin position="381"/>
        <end position="488"/>
    </location>
</feature>
<organism evidence="4 5">
    <name type="scientific">Halobacteriovorax vibrionivorans</name>
    <dbReference type="NCBI Taxonomy" id="2152716"/>
    <lineage>
        <taxon>Bacteria</taxon>
        <taxon>Pseudomonadati</taxon>
        <taxon>Bdellovibrionota</taxon>
        <taxon>Bacteriovoracia</taxon>
        <taxon>Bacteriovoracales</taxon>
        <taxon>Halobacteriovoraceae</taxon>
        <taxon>Halobacteriovorax</taxon>
    </lineage>
</organism>
<dbReference type="Gene3D" id="2.60.40.1610">
    <property type="entry name" value="Domain of unknown function DUF1254"/>
    <property type="match status" value="1"/>
</dbReference>
<keyword evidence="1" id="KW-0812">Transmembrane</keyword>
<keyword evidence="1" id="KW-1133">Transmembrane helix</keyword>
<dbReference type="InterPro" id="IPR037050">
    <property type="entry name" value="DUF1254_sf"/>
</dbReference>
<dbReference type="PANTHER" id="PTHR36509:SF2">
    <property type="entry name" value="BLL3101 PROTEIN"/>
    <property type="match status" value="1"/>
</dbReference>
<dbReference type="RefSeq" id="WP_115362713.1">
    <property type="nucleotide sequence ID" value="NZ_QDKL01000003.1"/>
</dbReference>
<evidence type="ECO:0000313" key="4">
    <source>
        <dbReference type="EMBL" id="RZF20665.1"/>
    </source>
</evidence>
<dbReference type="Pfam" id="PF06742">
    <property type="entry name" value="DUF1214"/>
    <property type="match status" value="1"/>
</dbReference>
<feature type="transmembrane region" description="Helical" evidence="1">
    <location>
        <begin position="12"/>
        <end position="33"/>
    </location>
</feature>
<dbReference type="PANTHER" id="PTHR36509">
    <property type="entry name" value="BLL3101 PROTEIN"/>
    <property type="match status" value="1"/>
</dbReference>
<feature type="domain" description="DUF1254" evidence="3">
    <location>
        <begin position="114"/>
        <end position="248"/>
    </location>
</feature>
<dbReference type="InterPro" id="IPR037049">
    <property type="entry name" value="DUF1214_C_sf"/>
</dbReference>
<gene>
    <name evidence="4" type="ORF">DAY19_11815</name>
</gene>
<dbReference type="Pfam" id="PF06863">
    <property type="entry name" value="DUF1254"/>
    <property type="match status" value="1"/>
</dbReference>
<reference evidence="5" key="1">
    <citation type="journal article" date="2019" name="Int. J. Syst. Evol. Microbiol.">
        <title>Halobacteriovorax valvorus sp. nov., a novel prokaryotic predator isolated from coastal seawater of China.</title>
        <authorList>
            <person name="Chen M.-X."/>
        </authorList>
    </citation>
    <scope>NUCLEOTIDE SEQUENCE [LARGE SCALE GENOMIC DNA]</scope>
    <source>
        <strain evidence="5">BL9</strain>
    </source>
</reference>
<comment type="caution">
    <text evidence="4">The sequence shown here is derived from an EMBL/GenBank/DDBJ whole genome shotgun (WGS) entry which is preliminary data.</text>
</comment>
<name>A0ABY0ICJ1_9BACT</name>
<proteinExistence type="predicted"/>
<sequence length="514" mass="58062">MSDKKKSNYGKYRYPAVAVAVLLTWVFSVTYLVQSNTPEGQVTRLPASATQKDGVSRGVASIAPADDPLLKETYALGINAYLWGSTLVRMEQVSRQYTEVSQSEKDTSYRAPVGEFGHARRLPGPEDADMPTPNQDTLYSSAILDLSQSPMVLSVPAVKDRYYVINVFDMWHNLIQYVGTRVTGTDAQNFLIVPPNWNGRSSEKLKGLKVVRSPTTKVWLWGRTEVLKKTEQDLKKVHEIQDQYKLTPLAEYTDGKKVQLFGLSNRPGDEKDPLRFFTELNEYLLDNVLNDIDKAQMQQLEKIGITSEGFKKEMLTPAQQDILKQVLKDGVEIANAQIYNPAHTKIVNGWSYVFDLDNFGQDYALRSMVAHPYLGGQGEKEAIYPIRYKDSKGNTLVGSKQYRMKFNSNPPNDGFWSITVYDAETKLLVYNALKRYSLGGESDLMKNPDGSFEITFSNQMPSDSKKRANWLAAPVGAFYIITRIYIPHEDVLSLKWKLPEVEPVETKVLSMVSK</sequence>
<evidence type="ECO:0000259" key="2">
    <source>
        <dbReference type="Pfam" id="PF06742"/>
    </source>
</evidence>
<dbReference type="Gene3D" id="2.60.120.600">
    <property type="entry name" value="Domain of unknown function DUF1214, C-terminal domain"/>
    <property type="match status" value="1"/>
</dbReference>
<dbReference type="InterPro" id="IPR010621">
    <property type="entry name" value="DUF1214"/>
</dbReference>
<evidence type="ECO:0000313" key="5">
    <source>
        <dbReference type="Proteomes" id="UP000443582"/>
    </source>
</evidence>
<protein>
    <submittedName>
        <fullName evidence="4">DUF1254 domain-containing protein</fullName>
    </submittedName>
</protein>
<evidence type="ECO:0000259" key="3">
    <source>
        <dbReference type="Pfam" id="PF06863"/>
    </source>
</evidence>
<keyword evidence="1" id="KW-0472">Membrane</keyword>
<dbReference type="EMBL" id="QDKL01000003">
    <property type="protein sequence ID" value="RZF20665.1"/>
    <property type="molecule type" value="Genomic_DNA"/>
</dbReference>
<evidence type="ECO:0000256" key="1">
    <source>
        <dbReference type="SAM" id="Phobius"/>
    </source>
</evidence>
<accession>A0ABY0ICJ1</accession>
<dbReference type="InterPro" id="IPR010679">
    <property type="entry name" value="DUF1254"/>
</dbReference>
<dbReference type="SUPFAM" id="SSF160935">
    <property type="entry name" value="VPA0735-like"/>
    <property type="match status" value="1"/>
</dbReference>
<keyword evidence="5" id="KW-1185">Reference proteome</keyword>
<dbReference type="Proteomes" id="UP000443582">
    <property type="component" value="Unassembled WGS sequence"/>
</dbReference>